<evidence type="ECO:0000256" key="1">
    <source>
        <dbReference type="ARBA" id="ARBA00004477"/>
    </source>
</evidence>
<feature type="transmembrane region" description="Helical" evidence="14">
    <location>
        <begin position="75"/>
        <end position="94"/>
    </location>
</feature>
<keyword evidence="6" id="KW-0256">Endoplasmic reticulum</keyword>
<proteinExistence type="predicted"/>
<evidence type="ECO:0000256" key="11">
    <source>
        <dbReference type="ARBA" id="ARBA00023264"/>
    </source>
</evidence>
<keyword evidence="10" id="KW-0594">Phospholipid biosynthesis</keyword>
<reference evidence="15" key="1">
    <citation type="submission" date="2021-01" db="EMBL/GenBank/DDBJ databases">
        <authorList>
            <person name="Kaushik A."/>
        </authorList>
    </citation>
    <scope>NUCLEOTIDE SEQUENCE</scope>
    <source>
        <strain evidence="15">AG5</strain>
    </source>
</reference>
<keyword evidence="3" id="KW-0444">Lipid biosynthesis</keyword>
<dbReference type="GO" id="GO:0106245">
    <property type="term" value="F:L-serine-phosphatidylethanolamine phosphatidyltransferase activity"/>
    <property type="evidence" value="ECO:0007669"/>
    <property type="project" value="InterPro"/>
</dbReference>
<evidence type="ECO:0000256" key="8">
    <source>
        <dbReference type="ARBA" id="ARBA00023098"/>
    </source>
</evidence>
<feature type="transmembrane region" description="Helical" evidence="14">
    <location>
        <begin position="389"/>
        <end position="407"/>
    </location>
</feature>
<feature type="transmembrane region" description="Helical" evidence="14">
    <location>
        <begin position="352"/>
        <end position="369"/>
    </location>
</feature>
<evidence type="ECO:0000256" key="14">
    <source>
        <dbReference type="SAM" id="Phobius"/>
    </source>
</evidence>
<evidence type="ECO:0000313" key="15">
    <source>
        <dbReference type="EMBL" id="CAE7109475.1"/>
    </source>
</evidence>
<evidence type="ECO:0000256" key="9">
    <source>
        <dbReference type="ARBA" id="ARBA00023136"/>
    </source>
</evidence>
<dbReference type="GO" id="GO:0005789">
    <property type="term" value="C:endoplasmic reticulum membrane"/>
    <property type="evidence" value="ECO:0007669"/>
    <property type="project" value="UniProtKB-SubCell"/>
</dbReference>
<keyword evidence="7 14" id="KW-1133">Transmembrane helix</keyword>
<keyword evidence="5 14" id="KW-0812">Transmembrane</keyword>
<feature type="transmembrane region" description="Helical" evidence="14">
    <location>
        <begin position="106"/>
        <end position="123"/>
    </location>
</feature>
<evidence type="ECO:0000313" key="16">
    <source>
        <dbReference type="Proteomes" id="UP000663827"/>
    </source>
</evidence>
<feature type="transmembrane region" description="Helical" evidence="14">
    <location>
        <begin position="135"/>
        <end position="155"/>
    </location>
</feature>
<dbReference type="PANTHER" id="PTHR15362:SF7">
    <property type="entry name" value="PHOSPHATIDYLSERINE SYNTHASE 2"/>
    <property type="match status" value="1"/>
</dbReference>
<gene>
    <name evidence="15" type="ORF">RDB_LOCUS46991</name>
</gene>
<sequence>MSDIPPFYDGNLSPTSPGDDREFEVDYTSAGPEPQPGIDGVPVRWYDADRTEPYTRIVPFAEKHDTSVEFFFKPITLTALTVALSIMAYIAMSNDVLEEGKDKKRLGVYASICAFLLFSMVQFRDGPFIRPHPAFWRIVLGVNLLYELALVFLLFQDLSSARVMMTYLDPNLGVPLPEKSYAEDCSLTVSNLWCSMQNAIDIFCLAHALGWFGKALILRDYWFCWILSIAFEFAEYSLQHQLPNFEECWWDHWVLDVLLCNWLGIYVGMRTCAYFEVKHFTWRSIHSTKGVRRKTKRVLKQFTPHDWTEFHWEGTSSFASYCAVFLLLATFLAAELNPFYLKSLLWMEPSHPIIISRLAGVFLCALPAVRELYQYLSHPERAVRMGQHAWLLFATVLTELLIIFKWSRGMFTEPFPTHIKFAWSIGSALLIAYPSFKFGLPTIRRYLRRAERKRANKTE</sequence>
<evidence type="ECO:0000256" key="3">
    <source>
        <dbReference type="ARBA" id="ARBA00022516"/>
    </source>
</evidence>
<dbReference type="InterPro" id="IPR004277">
    <property type="entry name" value="PSS"/>
</dbReference>
<keyword evidence="9 14" id="KW-0472">Membrane</keyword>
<dbReference type="EMBL" id="CAJNJQ010000928">
    <property type="protein sequence ID" value="CAE7109475.1"/>
    <property type="molecule type" value="Genomic_DNA"/>
</dbReference>
<evidence type="ECO:0008006" key="17">
    <source>
        <dbReference type="Google" id="ProtNLM"/>
    </source>
</evidence>
<evidence type="ECO:0000256" key="12">
    <source>
        <dbReference type="ARBA" id="ARBA00025707"/>
    </source>
</evidence>
<feature type="transmembrane region" description="Helical" evidence="14">
    <location>
        <begin position="419"/>
        <end position="440"/>
    </location>
</feature>
<dbReference type="GO" id="GO:0006659">
    <property type="term" value="P:phosphatidylserine biosynthetic process"/>
    <property type="evidence" value="ECO:0007669"/>
    <property type="project" value="InterPro"/>
</dbReference>
<evidence type="ECO:0000256" key="13">
    <source>
        <dbReference type="SAM" id="MobiDB-lite"/>
    </source>
</evidence>
<accession>A0A8H3HYS9</accession>
<evidence type="ECO:0000256" key="10">
    <source>
        <dbReference type="ARBA" id="ARBA00023209"/>
    </source>
</evidence>
<comment type="pathway">
    <text evidence="2">Lipid metabolism.</text>
</comment>
<protein>
    <recommendedName>
        <fullName evidence="17">Phosphatidylserine synthase 2</fullName>
    </recommendedName>
</protein>
<evidence type="ECO:0000256" key="6">
    <source>
        <dbReference type="ARBA" id="ARBA00022824"/>
    </source>
</evidence>
<dbReference type="PANTHER" id="PTHR15362">
    <property type="entry name" value="PHOSPHATIDYLINOSITOL SYNTHASE"/>
    <property type="match status" value="1"/>
</dbReference>
<organism evidence="15 16">
    <name type="scientific">Rhizoctonia solani</name>
    <dbReference type="NCBI Taxonomy" id="456999"/>
    <lineage>
        <taxon>Eukaryota</taxon>
        <taxon>Fungi</taxon>
        <taxon>Dikarya</taxon>
        <taxon>Basidiomycota</taxon>
        <taxon>Agaricomycotina</taxon>
        <taxon>Agaricomycetes</taxon>
        <taxon>Cantharellales</taxon>
        <taxon>Ceratobasidiaceae</taxon>
        <taxon>Rhizoctonia</taxon>
    </lineage>
</organism>
<keyword evidence="8" id="KW-0443">Lipid metabolism</keyword>
<keyword evidence="11" id="KW-1208">Phospholipid metabolism</keyword>
<dbReference type="Pfam" id="PF03034">
    <property type="entry name" value="PSS"/>
    <property type="match status" value="1"/>
</dbReference>
<comment type="pathway">
    <text evidence="12">Phospholipid metabolism.</text>
</comment>
<comment type="caution">
    <text evidence="15">The sequence shown here is derived from an EMBL/GenBank/DDBJ whole genome shotgun (WGS) entry which is preliminary data.</text>
</comment>
<evidence type="ECO:0000256" key="7">
    <source>
        <dbReference type="ARBA" id="ARBA00022989"/>
    </source>
</evidence>
<comment type="subcellular location">
    <subcellularLocation>
        <location evidence="1">Endoplasmic reticulum membrane</location>
        <topology evidence="1">Multi-pass membrane protein</topology>
    </subcellularLocation>
</comment>
<name>A0A8H3HYS9_9AGAM</name>
<feature type="transmembrane region" description="Helical" evidence="14">
    <location>
        <begin position="318"/>
        <end position="340"/>
    </location>
</feature>
<evidence type="ECO:0000256" key="2">
    <source>
        <dbReference type="ARBA" id="ARBA00005189"/>
    </source>
</evidence>
<evidence type="ECO:0000256" key="4">
    <source>
        <dbReference type="ARBA" id="ARBA00022679"/>
    </source>
</evidence>
<keyword evidence="4" id="KW-0808">Transferase</keyword>
<feature type="region of interest" description="Disordered" evidence="13">
    <location>
        <begin position="1"/>
        <end position="36"/>
    </location>
</feature>
<dbReference type="AlphaFoldDB" id="A0A8H3HYS9"/>
<evidence type="ECO:0000256" key="5">
    <source>
        <dbReference type="ARBA" id="ARBA00022692"/>
    </source>
</evidence>
<dbReference type="Proteomes" id="UP000663827">
    <property type="component" value="Unassembled WGS sequence"/>
</dbReference>